<dbReference type="InterPro" id="IPR009057">
    <property type="entry name" value="Homeodomain-like_sf"/>
</dbReference>
<evidence type="ECO:0000256" key="1">
    <source>
        <dbReference type="SAM" id="MobiDB-lite"/>
    </source>
</evidence>
<accession>A0A7W9CAQ1</accession>
<feature type="region of interest" description="Disordered" evidence="1">
    <location>
        <begin position="156"/>
        <end position="176"/>
    </location>
</feature>
<feature type="compositionally biased region" description="Polar residues" evidence="1">
    <location>
        <begin position="167"/>
        <end position="176"/>
    </location>
</feature>
<name>A0A7W9CAQ1_9MICO</name>
<keyword evidence="3" id="KW-1185">Reference proteome</keyword>
<dbReference type="Proteomes" id="UP000517712">
    <property type="component" value="Unassembled WGS sequence"/>
</dbReference>
<dbReference type="RefSeq" id="WP_184280953.1">
    <property type="nucleotide sequence ID" value="NZ_BAAAPG010000001.1"/>
</dbReference>
<dbReference type="GO" id="GO:0003677">
    <property type="term" value="F:DNA binding"/>
    <property type="evidence" value="ECO:0007669"/>
    <property type="project" value="UniProtKB-KW"/>
</dbReference>
<proteinExistence type="predicted"/>
<evidence type="ECO:0000313" key="3">
    <source>
        <dbReference type="Proteomes" id="UP000517712"/>
    </source>
</evidence>
<evidence type="ECO:0000313" key="2">
    <source>
        <dbReference type="EMBL" id="MBB5741707.1"/>
    </source>
</evidence>
<gene>
    <name evidence="2" type="ORF">HD600_000204</name>
</gene>
<reference evidence="2 3" key="1">
    <citation type="submission" date="2020-08" db="EMBL/GenBank/DDBJ databases">
        <title>Sequencing the genomes of 1000 actinobacteria strains.</title>
        <authorList>
            <person name="Klenk H.-P."/>
        </authorList>
    </citation>
    <scope>NUCLEOTIDE SEQUENCE [LARGE SCALE GENOMIC DNA]</scope>
    <source>
        <strain evidence="2 3">DSM 24823</strain>
    </source>
</reference>
<protein>
    <submittedName>
        <fullName evidence="2">DNA-binding NarL/FixJ family response regulator</fullName>
    </submittedName>
</protein>
<dbReference type="SUPFAM" id="SSF46689">
    <property type="entry name" value="Homeodomain-like"/>
    <property type="match status" value="1"/>
</dbReference>
<comment type="caution">
    <text evidence="2">The sequence shown here is derived from an EMBL/GenBank/DDBJ whole genome shotgun (WGS) entry which is preliminary data.</text>
</comment>
<organism evidence="2 3">
    <name type="scientific">Microbacterium ginsengiterrae</name>
    <dbReference type="NCBI Taxonomy" id="546115"/>
    <lineage>
        <taxon>Bacteria</taxon>
        <taxon>Bacillati</taxon>
        <taxon>Actinomycetota</taxon>
        <taxon>Actinomycetes</taxon>
        <taxon>Micrococcales</taxon>
        <taxon>Microbacteriaceae</taxon>
        <taxon>Microbacterium</taxon>
    </lineage>
</organism>
<dbReference type="AlphaFoldDB" id="A0A7W9CAQ1"/>
<dbReference type="Pfam" id="PF13384">
    <property type="entry name" value="HTH_23"/>
    <property type="match status" value="1"/>
</dbReference>
<sequence length="176" mass="19419">MAAQSSIDRHPDRERIVELIASGMPGAEIARRYSVSESAISRWRSSRMQVLNQIITDDGTDPTEIMGRLADLADSARVTRKLADASSSPQVRARAIAAELSVLDRLAKLGVDDTSTTRLNQALGPLVRTVQTLYRRFPSEVLSALAEHEELHELRQSLQAQKKKPVTQVTETDAES</sequence>
<dbReference type="EMBL" id="JACHMU010000001">
    <property type="protein sequence ID" value="MBB5741707.1"/>
    <property type="molecule type" value="Genomic_DNA"/>
</dbReference>
<keyword evidence="2" id="KW-0238">DNA-binding</keyword>